<dbReference type="InterPro" id="IPR011527">
    <property type="entry name" value="ABC1_TM_dom"/>
</dbReference>
<name>A0A376H485_ENTGA</name>
<comment type="subcellular location">
    <subcellularLocation>
        <location evidence="1">Cell membrane</location>
        <topology evidence="1">Multi-pass membrane protein</topology>
    </subcellularLocation>
</comment>
<evidence type="ECO:0000256" key="4">
    <source>
        <dbReference type="ARBA" id="ARBA00022840"/>
    </source>
</evidence>
<dbReference type="PROSITE" id="PS50929">
    <property type="entry name" value="ABC_TM1F"/>
    <property type="match status" value="1"/>
</dbReference>
<evidence type="ECO:0000256" key="6">
    <source>
        <dbReference type="ARBA" id="ARBA00023136"/>
    </source>
</evidence>
<dbReference type="InterPro" id="IPR027417">
    <property type="entry name" value="P-loop_NTPase"/>
</dbReference>
<dbReference type="SMART" id="SM00382">
    <property type="entry name" value="AAA"/>
    <property type="match status" value="1"/>
</dbReference>
<keyword evidence="3" id="KW-0547">Nucleotide-binding</keyword>
<dbReference type="InterPro" id="IPR003439">
    <property type="entry name" value="ABC_transporter-like_ATP-bd"/>
</dbReference>
<dbReference type="GO" id="GO:0016887">
    <property type="term" value="F:ATP hydrolysis activity"/>
    <property type="evidence" value="ECO:0007669"/>
    <property type="project" value="InterPro"/>
</dbReference>
<dbReference type="Gene3D" id="3.40.50.300">
    <property type="entry name" value="P-loop containing nucleotide triphosphate hydrolases"/>
    <property type="match status" value="1"/>
</dbReference>
<dbReference type="PROSITE" id="PS00211">
    <property type="entry name" value="ABC_TRANSPORTER_1"/>
    <property type="match status" value="1"/>
</dbReference>
<dbReference type="InterPro" id="IPR003593">
    <property type="entry name" value="AAA+_ATPase"/>
</dbReference>
<evidence type="ECO:0000256" key="2">
    <source>
        <dbReference type="ARBA" id="ARBA00022692"/>
    </source>
</evidence>
<dbReference type="RefSeq" id="WP_060813847.1">
    <property type="nucleotide sequence ID" value="NZ_JBHULA010000035.1"/>
</dbReference>
<organism evidence="10 11">
    <name type="scientific">Enterococcus gallinarum</name>
    <dbReference type="NCBI Taxonomy" id="1353"/>
    <lineage>
        <taxon>Bacteria</taxon>
        <taxon>Bacillati</taxon>
        <taxon>Bacillota</taxon>
        <taxon>Bacilli</taxon>
        <taxon>Lactobacillales</taxon>
        <taxon>Enterococcaceae</taxon>
        <taxon>Enterococcus</taxon>
    </lineage>
</organism>
<dbReference type="PANTHER" id="PTHR24221:SF654">
    <property type="entry name" value="ATP-BINDING CASSETTE SUB-FAMILY B MEMBER 6"/>
    <property type="match status" value="1"/>
</dbReference>
<keyword evidence="4 10" id="KW-0067">ATP-binding</keyword>
<feature type="domain" description="ABC transmembrane type-1" evidence="9">
    <location>
        <begin position="15"/>
        <end position="294"/>
    </location>
</feature>
<dbReference type="GO" id="GO:0034040">
    <property type="term" value="F:ATPase-coupled lipid transmembrane transporter activity"/>
    <property type="evidence" value="ECO:0007669"/>
    <property type="project" value="TreeGrafter"/>
</dbReference>
<evidence type="ECO:0000256" key="1">
    <source>
        <dbReference type="ARBA" id="ARBA00004651"/>
    </source>
</evidence>
<dbReference type="Pfam" id="PF00005">
    <property type="entry name" value="ABC_tran"/>
    <property type="match status" value="1"/>
</dbReference>
<dbReference type="InterPro" id="IPR039421">
    <property type="entry name" value="Type_1_exporter"/>
</dbReference>
<dbReference type="GO" id="GO:0005886">
    <property type="term" value="C:plasma membrane"/>
    <property type="evidence" value="ECO:0007669"/>
    <property type="project" value="UniProtKB-SubCell"/>
</dbReference>
<proteinExistence type="predicted"/>
<evidence type="ECO:0000259" key="8">
    <source>
        <dbReference type="PROSITE" id="PS50893"/>
    </source>
</evidence>
<feature type="domain" description="ABC transporter" evidence="8">
    <location>
        <begin position="323"/>
        <end position="541"/>
    </location>
</feature>
<dbReference type="AlphaFoldDB" id="A0A376H485"/>
<evidence type="ECO:0000256" key="7">
    <source>
        <dbReference type="SAM" id="Phobius"/>
    </source>
</evidence>
<dbReference type="EC" id="3.6.3.-" evidence="10"/>
<dbReference type="GO" id="GO:0140359">
    <property type="term" value="F:ABC-type transporter activity"/>
    <property type="evidence" value="ECO:0007669"/>
    <property type="project" value="InterPro"/>
</dbReference>
<dbReference type="PROSITE" id="PS50893">
    <property type="entry name" value="ABC_TRANSPORTER_2"/>
    <property type="match status" value="1"/>
</dbReference>
<feature type="transmembrane region" description="Helical" evidence="7">
    <location>
        <begin position="135"/>
        <end position="165"/>
    </location>
</feature>
<keyword evidence="2 7" id="KW-0812">Transmembrane</keyword>
<keyword evidence="10" id="KW-0378">Hydrolase</keyword>
<dbReference type="InterPro" id="IPR017871">
    <property type="entry name" value="ABC_transporter-like_CS"/>
</dbReference>
<evidence type="ECO:0000256" key="5">
    <source>
        <dbReference type="ARBA" id="ARBA00022989"/>
    </source>
</evidence>
<feature type="transmembrane region" description="Helical" evidence="7">
    <location>
        <begin position="48"/>
        <end position="69"/>
    </location>
</feature>
<feature type="transmembrane region" description="Helical" evidence="7">
    <location>
        <begin position="12"/>
        <end position="36"/>
    </location>
</feature>
<dbReference type="SUPFAM" id="SSF52540">
    <property type="entry name" value="P-loop containing nucleoside triphosphate hydrolases"/>
    <property type="match status" value="1"/>
</dbReference>
<dbReference type="SUPFAM" id="SSF90123">
    <property type="entry name" value="ABC transporter transmembrane region"/>
    <property type="match status" value="1"/>
</dbReference>
<keyword evidence="6 7" id="KW-0472">Membrane</keyword>
<dbReference type="InterPro" id="IPR036640">
    <property type="entry name" value="ABC1_TM_sf"/>
</dbReference>
<dbReference type="EMBL" id="UFYW01000001">
    <property type="protein sequence ID" value="STD84742.1"/>
    <property type="molecule type" value="Genomic_DNA"/>
</dbReference>
<evidence type="ECO:0000313" key="10">
    <source>
        <dbReference type="EMBL" id="STD84742.1"/>
    </source>
</evidence>
<sequence>MKTLYKHYKRNILKMLLLSGLLSFLRVLPSYLLAFATNAIFARNISQFLFWDLVILILWLIYVCSNYLFSVYQEKELQKISLSLRKREADSIKTVPLADFNQITADGYVSKLTNDITQIETQGVMSLYRLFSNGWLILFSIVALALFNLWLVVLVLGLTGLILYIPNKFGTVLVALGQKLSISNSSYTKRIANILKGYNVFRYNNRLAEIPKKITEYAQDLSENKVAIAKTNHKIMNLIAFSSLLSQVVVDIVTGFLAIIGQTTIGAISSSGNLAANIFNSVSLVGQSAMELRSIEPVIETFFIDKPIVRATKKTYNEFTDCIRIENLSFGYDTNLPILENFNLDIKKGGKYLLTGDSGSGKSTLLKILIGDLEDYSGKIMVDGHQLKDVDSHSFIQYIDQDNYLFNTSYKENVALWNNYAKTEIAEALNKAAADFVDDIDKVVENNGTNLSGGQKQRIGLARAFIQKKSVILFDEGTSSLDKKNTLLIENLLLEDNELTVVMVSHHPLEENIHKFDQIISISAPLASENQLIAVSNASRS</sequence>
<evidence type="ECO:0000256" key="3">
    <source>
        <dbReference type="ARBA" id="ARBA00022741"/>
    </source>
</evidence>
<dbReference type="Gene3D" id="1.20.1560.10">
    <property type="entry name" value="ABC transporter type 1, transmembrane domain"/>
    <property type="match status" value="1"/>
</dbReference>
<evidence type="ECO:0000259" key="9">
    <source>
        <dbReference type="PROSITE" id="PS50929"/>
    </source>
</evidence>
<dbReference type="PANTHER" id="PTHR24221">
    <property type="entry name" value="ATP-BINDING CASSETTE SUB-FAMILY B"/>
    <property type="match status" value="1"/>
</dbReference>
<dbReference type="CDD" id="cd03228">
    <property type="entry name" value="ABCC_MRP_Like"/>
    <property type="match status" value="1"/>
</dbReference>
<keyword evidence="5 7" id="KW-1133">Transmembrane helix</keyword>
<dbReference type="GO" id="GO:0005524">
    <property type="term" value="F:ATP binding"/>
    <property type="evidence" value="ECO:0007669"/>
    <property type="project" value="UniProtKB-KW"/>
</dbReference>
<dbReference type="OrthoDB" id="95687at2"/>
<reference evidence="10 11" key="1">
    <citation type="submission" date="2018-06" db="EMBL/GenBank/DDBJ databases">
        <authorList>
            <consortium name="Pathogen Informatics"/>
            <person name="Doyle S."/>
        </authorList>
    </citation>
    <scope>NUCLEOTIDE SEQUENCE [LARGE SCALE GENOMIC DNA]</scope>
    <source>
        <strain evidence="10 11">NCTC12360</strain>
    </source>
</reference>
<gene>
    <name evidence="10" type="primary">msbA_3</name>
    <name evidence="10" type="ORF">NCTC12360_03289</name>
</gene>
<accession>A0A376H485</accession>
<dbReference type="Proteomes" id="UP000254807">
    <property type="component" value="Unassembled WGS sequence"/>
</dbReference>
<protein>
    <submittedName>
        <fullName evidence="10">ABC transporter ATP-binding protein/permease</fullName>
        <ecNumber evidence="10">3.6.3.-</ecNumber>
    </submittedName>
</protein>
<evidence type="ECO:0000313" key="11">
    <source>
        <dbReference type="Proteomes" id="UP000254807"/>
    </source>
</evidence>
<keyword evidence="11" id="KW-1185">Reference proteome</keyword>